<accession>A0AAE1DBD6</accession>
<dbReference type="AlphaFoldDB" id="A0AAE1DBD6"/>
<organism evidence="1 2">
    <name type="scientific">Elysia crispata</name>
    <name type="common">lettuce slug</name>
    <dbReference type="NCBI Taxonomy" id="231223"/>
    <lineage>
        <taxon>Eukaryota</taxon>
        <taxon>Metazoa</taxon>
        <taxon>Spiralia</taxon>
        <taxon>Lophotrochozoa</taxon>
        <taxon>Mollusca</taxon>
        <taxon>Gastropoda</taxon>
        <taxon>Heterobranchia</taxon>
        <taxon>Euthyneura</taxon>
        <taxon>Panpulmonata</taxon>
        <taxon>Sacoglossa</taxon>
        <taxon>Placobranchoidea</taxon>
        <taxon>Plakobranchidae</taxon>
        <taxon>Elysia</taxon>
    </lineage>
</organism>
<sequence>MENEDLQNEIELGSYSISHIERILNPRQMDPADLCAIKKLLAGSSATYHACRVVSSPNSAPEYLIEKGSISINASHHRSAGDCFGRDVYGYI</sequence>
<proteinExistence type="predicted"/>
<reference evidence="1" key="1">
    <citation type="journal article" date="2023" name="G3 (Bethesda)">
        <title>A reference genome for the long-term kleptoplast-retaining sea slug Elysia crispata morphotype clarki.</title>
        <authorList>
            <person name="Eastman K.E."/>
            <person name="Pendleton A.L."/>
            <person name="Shaikh M.A."/>
            <person name="Suttiyut T."/>
            <person name="Ogas R."/>
            <person name="Tomko P."/>
            <person name="Gavelis G."/>
            <person name="Widhalm J.R."/>
            <person name="Wisecaver J.H."/>
        </authorList>
    </citation>
    <scope>NUCLEOTIDE SEQUENCE</scope>
    <source>
        <strain evidence="1">ECLA1</strain>
    </source>
</reference>
<gene>
    <name evidence="1" type="ORF">RRG08_008778</name>
</gene>
<name>A0AAE1DBD6_9GAST</name>
<comment type="caution">
    <text evidence="1">The sequence shown here is derived from an EMBL/GenBank/DDBJ whole genome shotgun (WGS) entry which is preliminary data.</text>
</comment>
<keyword evidence="2" id="KW-1185">Reference proteome</keyword>
<evidence type="ECO:0000313" key="1">
    <source>
        <dbReference type="EMBL" id="KAK3764296.1"/>
    </source>
</evidence>
<dbReference type="EMBL" id="JAWDGP010004450">
    <property type="protein sequence ID" value="KAK3764296.1"/>
    <property type="molecule type" value="Genomic_DNA"/>
</dbReference>
<dbReference type="Proteomes" id="UP001283361">
    <property type="component" value="Unassembled WGS sequence"/>
</dbReference>
<evidence type="ECO:0000313" key="2">
    <source>
        <dbReference type="Proteomes" id="UP001283361"/>
    </source>
</evidence>
<protein>
    <submittedName>
        <fullName evidence="1">Uncharacterized protein</fullName>
    </submittedName>
</protein>